<keyword evidence="1" id="KW-0175">Coiled coil</keyword>
<sequence length="904" mass="99847">MSFGKSKRLPSLQSSTGNLSAITGRSGRSSRPASAGSARTTARSDAGGVRGALRVTSRQPQKLELTRPPPVHVWNFLEKTSFIQWNDRWCTQVTETELAAPACSLPASLVDILQAIWRDSVARGRRFVCILETCHDCEDHKRTTKHKVEKYQSLAGQVSELVAKEFSFMAVEQLHLSHHYRSKRVPRRLGAFEAYVVAPDGPHNDKSCVISLVHSKLTTLNWPHLVQLQKRIVSALPGIVERILQIRSRNNWSVAESQAVMKEAELWGLARWDALDGLADQVSSANRVLESGQQAAQRQDKEALREAIHECHELQLADDLIGGWMDDLKKKNMALFSIKSQAKRFQRNAFFAAASRVLVGAQEPPLRKAKLQAAIAKAEKAELPEEDIAAAAGLLSSVEDAISRVTTALESRNLLKMACSLDDAEELDIQEDVLNEAQGLLSALAQQSSRAAEQRDLVELQAILGAWQIDDDGDDASSGRTASGPEYQAILKAEKVRDSLKKQVEEAERRFEGQRWDALQKAVERLQDANIQEDLWERWTSALKREKQWSVLHAVSGAAVQLKRQLYTRRLEAVLQAEQVSLTQLEEAADAAETRQVNGNLVAKARAEAAAVRQRWKDAQDAMDKKLVDRADVMACSAEHSATQLFRGAEQRANELQLRELRQEVNDILNSLKDPTAQLPPSEAKAELQRCAQLVREMLKLGWEMTPARNARLLLALGKAKAEGSREVSLARFNAALLQVMEGSPQVIFILDASGATDQCEDELRSAAESLATCISRNTTGASWSVIAYSPVRVVQEMTTELPSLRASLAKCKGGKAQTAQTAMAFREAKKLMKSDHQLKGDRDAPLVFHFALAPDHSKDTQKALKVLDALQVTVLGLGVGSVKAHLKLIVHLEAQMHAVRGLE</sequence>
<comment type="caution">
    <text evidence="3">The sequence shown here is derived from an EMBL/GenBank/DDBJ whole genome shotgun (WGS) entry which is preliminary data.</text>
</comment>
<protein>
    <recommendedName>
        <fullName evidence="5">VWFA domain-containing protein</fullName>
    </recommendedName>
</protein>
<gene>
    <name evidence="3" type="ORF">CCMP2556_LOCUS5451</name>
</gene>
<dbReference type="Proteomes" id="UP001642484">
    <property type="component" value="Unassembled WGS sequence"/>
</dbReference>
<evidence type="ECO:0000256" key="1">
    <source>
        <dbReference type="SAM" id="Coils"/>
    </source>
</evidence>
<evidence type="ECO:0000313" key="3">
    <source>
        <dbReference type="EMBL" id="CAK8998917.1"/>
    </source>
</evidence>
<feature type="compositionally biased region" description="Polar residues" evidence="2">
    <location>
        <begin position="11"/>
        <end position="21"/>
    </location>
</feature>
<dbReference type="EMBL" id="CAXAMN010002281">
    <property type="protein sequence ID" value="CAK8998917.1"/>
    <property type="molecule type" value="Genomic_DNA"/>
</dbReference>
<evidence type="ECO:0008006" key="5">
    <source>
        <dbReference type="Google" id="ProtNLM"/>
    </source>
</evidence>
<feature type="region of interest" description="Disordered" evidence="2">
    <location>
        <begin position="1"/>
        <end position="53"/>
    </location>
</feature>
<keyword evidence="4" id="KW-1185">Reference proteome</keyword>
<evidence type="ECO:0000256" key="2">
    <source>
        <dbReference type="SAM" id="MobiDB-lite"/>
    </source>
</evidence>
<name>A0ABP0IBK2_9DINO</name>
<feature type="coiled-coil region" evidence="1">
    <location>
        <begin position="490"/>
        <end position="517"/>
    </location>
</feature>
<reference evidence="3 4" key="1">
    <citation type="submission" date="2024-02" db="EMBL/GenBank/DDBJ databases">
        <authorList>
            <person name="Chen Y."/>
            <person name="Shah S."/>
            <person name="Dougan E. K."/>
            <person name="Thang M."/>
            <person name="Chan C."/>
        </authorList>
    </citation>
    <scope>NUCLEOTIDE SEQUENCE [LARGE SCALE GENOMIC DNA]</scope>
</reference>
<evidence type="ECO:0000313" key="4">
    <source>
        <dbReference type="Proteomes" id="UP001642484"/>
    </source>
</evidence>
<proteinExistence type="predicted"/>
<feature type="compositionally biased region" description="Low complexity" evidence="2">
    <location>
        <begin position="23"/>
        <end position="46"/>
    </location>
</feature>
<organism evidence="3 4">
    <name type="scientific">Durusdinium trenchii</name>
    <dbReference type="NCBI Taxonomy" id="1381693"/>
    <lineage>
        <taxon>Eukaryota</taxon>
        <taxon>Sar</taxon>
        <taxon>Alveolata</taxon>
        <taxon>Dinophyceae</taxon>
        <taxon>Suessiales</taxon>
        <taxon>Symbiodiniaceae</taxon>
        <taxon>Durusdinium</taxon>
    </lineage>
</organism>
<dbReference type="InterPro" id="IPR036465">
    <property type="entry name" value="vWFA_dom_sf"/>
</dbReference>
<dbReference type="Gene3D" id="3.40.50.410">
    <property type="entry name" value="von Willebrand factor, type A domain"/>
    <property type="match status" value="1"/>
</dbReference>
<accession>A0ABP0IBK2</accession>